<evidence type="ECO:0000313" key="3">
    <source>
        <dbReference type="Proteomes" id="UP000022910"/>
    </source>
</evidence>
<name>A0A015JYB3_RHIIW</name>
<feature type="compositionally biased region" description="Basic and acidic residues" evidence="1">
    <location>
        <begin position="106"/>
        <end position="121"/>
    </location>
</feature>
<evidence type="ECO:0000256" key="1">
    <source>
        <dbReference type="SAM" id="MobiDB-lite"/>
    </source>
</evidence>
<evidence type="ECO:0000313" key="2">
    <source>
        <dbReference type="EMBL" id="EXX74527.1"/>
    </source>
</evidence>
<protein>
    <submittedName>
        <fullName evidence="2">Uncharacterized protein</fullName>
    </submittedName>
</protein>
<reference evidence="2 3" key="1">
    <citation type="submission" date="2014-02" db="EMBL/GenBank/DDBJ databases">
        <title>Single nucleus genome sequencing reveals high similarity among nuclei of an endomycorrhizal fungus.</title>
        <authorList>
            <person name="Lin K."/>
            <person name="Geurts R."/>
            <person name="Zhang Z."/>
            <person name="Limpens E."/>
            <person name="Saunders D.G."/>
            <person name="Mu D."/>
            <person name="Pang E."/>
            <person name="Cao H."/>
            <person name="Cha H."/>
            <person name="Lin T."/>
            <person name="Zhou Q."/>
            <person name="Shang Y."/>
            <person name="Li Y."/>
            <person name="Ivanov S."/>
            <person name="Sharma T."/>
            <person name="Velzen R.V."/>
            <person name="Ruijter N.D."/>
            <person name="Aanen D.K."/>
            <person name="Win J."/>
            <person name="Kamoun S."/>
            <person name="Bisseling T."/>
            <person name="Huang S."/>
        </authorList>
    </citation>
    <scope>NUCLEOTIDE SEQUENCE [LARGE SCALE GENOMIC DNA]</scope>
    <source>
        <strain evidence="3">DAOM197198w</strain>
    </source>
</reference>
<dbReference type="Proteomes" id="UP000022910">
    <property type="component" value="Unassembled WGS sequence"/>
</dbReference>
<proteinExistence type="predicted"/>
<accession>A0A015JYB3</accession>
<keyword evidence="3" id="KW-1185">Reference proteome</keyword>
<dbReference type="OrthoDB" id="2449353at2759"/>
<dbReference type="AlphaFoldDB" id="A0A015JYB3"/>
<dbReference type="HOGENOM" id="CLU_050097_1_0_1"/>
<sequence>MTLAALWTDRRPHSFLSAIKGLKSFKIVQTARGERKLLGFFERWVDMRAALDNQVIWENYNLSWNRHAPPTQPTRSHSDKANKNRNRTSRSQKTEKTQQNSKNSKKKPEETTSKKSEEQKKKKDKSRSKSKNKVLAEILDLLRKLV</sequence>
<gene>
    <name evidence="2" type="ORF">RirG_050250</name>
</gene>
<feature type="compositionally biased region" description="Basic residues" evidence="1">
    <location>
        <begin position="122"/>
        <end position="132"/>
    </location>
</feature>
<comment type="caution">
    <text evidence="2">The sequence shown here is derived from an EMBL/GenBank/DDBJ whole genome shotgun (WGS) entry which is preliminary data.</text>
</comment>
<feature type="region of interest" description="Disordered" evidence="1">
    <location>
        <begin position="64"/>
        <end position="135"/>
    </location>
</feature>
<dbReference type="EMBL" id="JEMT01012842">
    <property type="protein sequence ID" value="EXX74527.1"/>
    <property type="molecule type" value="Genomic_DNA"/>
</dbReference>
<organism evidence="2 3">
    <name type="scientific">Rhizophagus irregularis (strain DAOM 197198w)</name>
    <name type="common">Glomus intraradices</name>
    <dbReference type="NCBI Taxonomy" id="1432141"/>
    <lineage>
        <taxon>Eukaryota</taxon>
        <taxon>Fungi</taxon>
        <taxon>Fungi incertae sedis</taxon>
        <taxon>Mucoromycota</taxon>
        <taxon>Glomeromycotina</taxon>
        <taxon>Glomeromycetes</taxon>
        <taxon>Glomerales</taxon>
        <taxon>Glomeraceae</taxon>
        <taxon>Rhizophagus</taxon>
    </lineage>
</organism>